<feature type="transmembrane region" description="Helical" evidence="1">
    <location>
        <begin position="119"/>
        <end position="137"/>
    </location>
</feature>
<protein>
    <recommendedName>
        <fullName evidence="2">DUF1468 domain-containing protein</fullName>
    </recommendedName>
</protein>
<evidence type="ECO:0000259" key="2">
    <source>
        <dbReference type="Pfam" id="PF07331"/>
    </source>
</evidence>
<keyword evidence="1" id="KW-0472">Membrane</keyword>
<gene>
    <name evidence="3" type="ORF">DFH01_06950</name>
</gene>
<sequence length="152" mass="16225">MARRLDRDVLAGVVLAGLGGYVAWRALGWDILTEDGPGPGFFPLGYGTLMVALSALLVLRALLQPRPAEEEADPGGHWRALATWAAFAGAAFVMQWIGFVAGFALLSAFVVVFVFERGWVRGAVVGFSAAAVFWLVFERLMGVGLPAGPWGF</sequence>
<evidence type="ECO:0000313" key="4">
    <source>
        <dbReference type="Proteomes" id="UP000245765"/>
    </source>
</evidence>
<dbReference type="AlphaFoldDB" id="A0A317FMW1"/>
<dbReference type="InterPro" id="IPR009936">
    <property type="entry name" value="DUF1468"/>
</dbReference>
<reference evidence="4" key="1">
    <citation type="submission" date="2018-05" db="EMBL/GenBank/DDBJ databases">
        <authorList>
            <person name="Du Z."/>
            <person name="Wang X."/>
        </authorList>
    </citation>
    <scope>NUCLEOTIDE SEQUENCE [LARGE SCALE GENOMIC DNA]</scope>
    <source>
        <strain evidence="4">CQN31</strain>
    </source>
</reference>
<dbReference type="Pfam" id="PF07331">
    <property type="entry name" value="TctB"/>
    <property type="match status" value="1"/>
</dbReference>
<dbReference type="EMBL" id="QGNA01000001">
    <property type="protein sequence ID" value="PWS38976.1"/>
    <property type="molecule type" value="Genomic_DNA"/>
</dbReference>
<dbReference type="RefSeq" id="WP_109869597.1">
    <property type="nucleotide sequence ID" value="NZ_QGNA01000001.1"/>
</dbReference>
<proteinExistence type="predicted"/>
<comment type="caution">
    <text evidence="3">The sequence shown here is derived from an EMBL/GenBank/DDBJ whole genome shotgun (WGS) entry which is preliminary data.</text>
</comment>
<keyword evidence="4" id="KW-1185">Reference proteome</keyword>
<name>A0A317FMW1_9PROT</name>
<evidence type="ECO:0000256" key="1">
    <source>
        <dbReference type="SAM" id="Phobius"/>
    </source>
</evidence>
<organism evidence="3 4">
    <name type="scientific">Falsiroseomonas bella</name>
    <dbReference type="NCBI Taxonomy" id="2184016"/>
    <lineage>
        <taxon>Bacteria</taxon>
        <taxon>Pseudomonadati</taxon>
        <taxon>Pseudomonadota</taxon>
        <taxon>Alphaproteobacteria</taxon>
        <taxon>Acetobacterales</taxon>
        <taxon>Roseomonadaceae</taxon>
        <taxon>Falsiroseomonas</taxon>
    </lineage>
</organism>
<evidence type="ECO:0000313" key="3">
    <source>
        <dbReference type="EMBL" id="PWS38976.1"/>
    </source>
</evidence>
<accession>A0A317FMW1</accession>
<keyword evidence="1" id="KW-0812">Transmembrane</keyword>
<dbReference type="Proteomes" id="UP000245765">
    <property type="component" value="Unassembled WGS sequence"/>
</dbReference>
<feature type="transmembrane region" description="Helical" evidence="1">
    <location>
        <begin position="44"/>
        <end position="63"/>
    </location>
</feature>
<feature type="domain" description="DUF1468" evidence="2">
    <location>
        <begin position="10"/>
        <end position="146"/>
    </location>
</feature>
<keyword evidence="1" id="KW-1133">Transmembrane helix</keyword>
<feature type="transmembrane region" description="Helical" evidence="1">
    <location>
        <begin position="84"/>
        <end position="113"/>
    </location>
</feature>